<organism evidence="2 3">
    <name type="scientific">Porphyromonas gulae</name>
    <dbReference type="NCBI Taxonomy" id="111105"/>
    <lineage>
        <taxon>Bacteria</taxon>
        <taxon>Pseudomonadati</taxon>
        <taxon>Bacteroidota</taxon>
        <taxon>Bacteroidia</taxon>
        <taxon>Bacteroidales</taxon>
        <taxon>Porphyromonadaceae</taxon>
        <taxon>Porphyromonas</taxon>
    </lineage>
</organism>
<evidence type="ECO:0000313" key="2">
    <source>
        <dbReference type="EMBL" id="KGN90500.1"/>
    </source>
</evidence>
<name>A0A0A2FKD1_9PORP</name>
<keyword evidence="1" id="KW-0472">Membrane</keyword>
<dbReference type="Proteomes" id="UP000030146">
    <property type="component" value="Unassembled WGS sequence"/>
</dbReference>
<protein>
    <submittedName>
        <fullName evidence="2">Uncharacterized protein</fullName>
    </submittedName>
</protein>
<dbReference type="RefSeq" id="WP_039423836.1">
    <property type="nucleotide sequence ID" value="NZ_JRAK01000054.1"/>
</dbReference>
<accession>A0A0A2FKD1</accession>
<dbReference type="EMBL" id="JRAK01000054">
    <property type="protein sequence ID" value="KGN90500.1"/>
    <property type="molecule type" value="Genomic_DNA"/>
</dbReference>
<evidence type="ECO:0000313" key="3">
    <source>
        <dbReference type="Proteomes" id="UP000030146"/>
    </source>
</evidence>
<feature type="transmembrane region" description="Helical" evidence="1">
    <location>
        <begin position="61"/>
        <end position="81"/>
    </location>
</feature>
<proteinExistence type="predicted"/>
<keyword evidence="1" id="KW-1133">Transmembrane helix</keyword>
<sequence>MKQFDPDVNIRPKEDSIRHYSVPDDYFASFTDKLMAQIPAVEKEKDVVVPSVALWPKLRPLLYFAASFLLTIGMFKAFSLFGERSDTGRTTSTSAGLVALDHGDTRWSEDTDYRDFLHDNCAETVSDEWVLTDFSE</sequence>
<keyword evidence="3" id="KW-1185">Reference proteome</keyword>
<keyword evidence="1" id="KW-0812">Transmembrane</keyword>
<gene>
    <name evidence="2" type="ORF">HR15_03320</name>
</gene>
<reference evidence="2 3" key="1">
    <citation type="submission" date="2014-08" db="EMBL/GenBank/DDBJ databases">
        <title>Porphyromonas gulae strain:COT-052_OH3439 Genome sequencing.</title>
        <authorList>
            <person name="Wallis C."/>
            <person name="Deusch O."/>
            <person name="O'Flynn C."/>
            <person name="Davis I."/>
            <person name="Jospin G."/>
            <person name="Darling A.E."/>
            <person name="Coil D.A."/>
            <person name="Alexiev A."/>
            <person name="Horsfall A."/>
            <person name="Kirkwood N."/>
            <person name="Harris S."/>
            <person name="Eisen J.A."/>
        </authorList>
    </citation>
    <scope>NUCLEOTIDE SEQUENCE [LARGE SCALE GENOMIC DNA]</scope>
    <source>
        <strain evidence="3">COT-052 OH3439</strain>
    </source>
</reference>
<comment type="caution">
    <text evidence="2">The sequence shown here is derived from an EMBL/GenBank/DDBJ whole genome shotgun (WGS) entry which is preliminary data.</text>
</comment>
<dbReference type="AlphaFoldDB" id="A0A0A2FKD1"/>
<evidence type="ECO:0000256" key="1">
    <source>
        <dbReference type="SAM" id="Phobius"/>
    </source>
</evidence>